<dbReference type="AlphaFoldDB" id="A0A941GQP0"/>
<accession>A0A941GQP0</accession>
<gene>
    <name evidence="1" type="ORF">KD144_24260</name>
</gene>
<dbReference type="RefSeq" id="WP_144546446.1">
    <property type="nucleotide sequence ID" value="NZ_JAGTPX020000047.1"/>
</dbReference>
<dbReference type="EMBL" id="JAGTPX010000053">
    <property type="protein sequence ID" value="MBR8672653.1"/>
    <property type="molecule type" value="Genomic_DNA"/>
</dbReference>
<organism evidence="1">
    <name type="scientific">Niallia circulans</name>
    <name type="common">Bacillus circulans</name>
    <dbReference type="NCBI Taxonomy" id="1397"/>
    <lineage>
        <taxon>Bacteria</taxon>
        <taxon>Bacillati</taxon>
        <taxon>Bacillota</taxon>
        <taxon>Bacilli</taxon>
        <taxon>Bacillales</taxon>
        <taxon>Bacillaceae</taxon>
        <taxon>Niallia</taxon>
    </lineage>
</organism>
<proteinExistence type="predicted"/>
<protein>
    <submittedName>
        <fullName evidence="1">Uncharacterized protein</fullName>
    </submittedName>
</protein>
<comment type="caution">
    <text evidence="1">The sequence shown here is derived from an EMBL/GenBank/DDBJ whole genome shotgun (WGS) entry which is preliminary data.</text>
</comment>
<name>A0A941GQP0_NIACI</name>
<sequence length="158" mass="19162">MTNSRHLNFIKLAEQRMTRIFQTANLIANLSSVSKYTFTREEIEEFWNAYYEMGERTKNVFYMSRYEPISDIEFKFETLEQENNNKNINFRRLAEQRLSKIFKNLSLISRLANRKNYTFTLEEIDFLFSSYVEKGLEIKRFFEPHLNPLSDEFTFNKL</sequence>
<evidence type="ECO:0000313" key="1">
    <source>
        <dbReference type="EMBL" id="MBR8672653.1"/>
    </source>
</evidence>
<reference evidence="1" key="1">
    <citation type="submission" date="2021-04" db="EMBL/GenBank/DDBJ databases">
        <title>Genomic analysis of electroactive and textile dye degrading Bacillus circulans strain: DC10 isolated from constructed wetland-microbial fuel cells treating textile dye wastewaters.</title>
        <authorList>
            <person name="Patel D.U."/>
            <person name="Desai C.R."/>
        </authorList>
    </citation>
    <scope>NUCLEOTIDE SEQUENCE</scope>
    <source>
        <strain evidence="1">DC10</strain>
    </source>
</reference>